<sequence length="285" mass="29658">MRVIDVLVGLSLICLVFNVFGQTCDCNSVTSTVCPTIQVASVDGDGTLRCVSGTVPSCESFFCELNGPAICTISNPETLVFTGVEDICIRQAVQVVIPADFTTLLGPNNFQTGAPSQHPSLSNQGLNDGVSGTVYYIRFTTGTDLTTSQILFEDGNARSGTAVQLVGGNFNLYVGDGLKETISGGIFPNTFYSMILFARPATAAGANDGEYTFWIGENIDLLGVSLADVSPVADVSTLSATSLGGNSQLGVGRAAANAINNIAGDFLGTFDAGNDVFQVWSDTAL</sequence>
<name>A0A7S1EUA8_9RHOD</name>
<protein>
    <submittedName>
        <fullName evidence="2">Uncharacterized protein</fullName>
    </submittedName>
</protein>
<reference evidence="2" key="1">
    <citation type="submission" date="2021-01" db="EMBL/GenBank/DDBJ databases">
        <authorList>
            <person name="Corre E."/>
            <person name="Pelletier E."/>
            <person name="Niang G."/>
            <person name="Scheremetjew M."/>
            <person name="Finn R."/>
            <person name="Kale V."/>
            <person name="Holt S."/>
            <person name="Cochrane G."/>
            <person name="Meng A."/>
            <person name="Brown T."/>
            <person name="Cohen L."/>
        </authorList>
    </citation>
    <scope>NUCLEOTIDE SEQUENCE</scope>
    <source>
        <strain evidence="2">CCMP3278</strain>
    </source>
</reference>
<dbReference type="EMBL" id="HBFP01011467">
    <property type="protein sequence ID" value="CAD8823891.1"/>
    <property type="molecule type" value="Transcribed_RNA"/>
</dbReference>
<feature type="signal peptide" evidence="1">
    <location>
        <begin position="1"/>
        <end position="21"/>
    </location>
</feature>
<proteinExistence type="predicted"/>
<dbReference type="AlphaFoldDB" id="A0A7S1EUA8"/>
<feature type="chain" id="PRO_5031068140" evidence="1">
    <location>
        <begin position="22"/>
        <end position="285"/>
    </location>
</feature>
<evidence type="ECO:0000313" key="2">
    <source>
        <dbReference type="EMBL" id="CAD8823891.1"/>
    </source>
</evidence>
<gene>
    <name evidence="2" type="ORF">TOLI1172_LOCUS8290</name>
</gene>
<accession>A0A7S1EUA8</accession>
<evidence type="ECO:0000256" key="1">
    <source>
        <dbReference type="SAM" id="SignalP"/>
    </source>
</evidence>
<keyword evidence="1" id="KW-0732">Signal</keyword>
<organism evidence="2">
    <name type="scientific">Timspurckia oligopyrenoides</name>
    <dbReference type="NCBI Taxonomy" id="708627"/>
    <lineage>
        <taxon>Eukaryota</taxon>
        <taxon>Rhodophyta</taxon>
        <taxon>Bangiophyceae</taxon>
        <taxon>Porphyridiales</taxon>
        <taxon>Porphyridiaceae</taxon>
        <taxon>Timspurckia</taxon>
    </lineage>
</organism>